<dbReference type="Pfam" id="PF07690">
    <property type="entry name" value="MFS_1"/>
    <property type="match status" value="2"/>
</dbReference>
<keyword evidence="2 5" id="KW-1133">Transmembrane helix</keyword>
<name>A0AA41YM14_9PROT</name>
<evidence type="ECO:0000259" key="6">
    <source>
        <dbReference type="PROSITE" id="PS50850"/>
    </source>
</evidence>
<dbReference type="PROSITE" id="PS50850">
    <property type="entry name" value="MFS"/>
    <property type="match status" value="1"/>
</dbReference>
<protein>
    <submittedName>
        <fullName evidence="7">MFS transporter</fullName>
    </submittedName>
</protein>
<dbReference type="SUPFAM" id="SSF103473">
    <property type="entry name" value="MFS general substrate transporter"/>
    <property type="match status" value="1"/>
</dbReference>
<dbReference type="EMBL" id="JAPDNT010000018">
    <property type="protein sequence ID" value="MCW3476369.1"/>
    <property type="molecule type" value="Genomic_DNA"/>
</dbReference>
<feature type="transmembrane region" description="Helical" evidence="5">
    <location>
        <begin position="113"/>
        <end position="135"/>
    </location>
</feature>
<organism evidence="7 8">
    <name type="scientific">Limobrevibacterium gyesilva</name>
    <dbReference type="NCBI Taxonomy" id="2991712"/>
    <lineage>
        <taxon>Bacteria</taxon>
        <taxon>Pseudomonadati</taxon>
        <taxon>Pseudomonadota</taxon>
        <taxon>Alphaproteobacteria</taxon>
        <taxon>Acetobacterales</taxon>
        <taxon>Acetobacteraceae</taxon>
        <taxon>Limobrevibacterium</taxon>
    </lineage>
</organism>
<gene>
    <name evidence="7" type="ORF">OL599_17505</name>
</gene>
<comment type="caution">
    <text evidence="7">The sequence shown here is derived from an EMBL/GenBank/DDBJ whole genome shotgun (WGS) entry which is preliminary data.</text>
</comment>
<dbReference type="Gene3D" id="1.20.1250.20">
    <property type="entry name" value="MFS general substrate transporter like domains"/>
    <property type="match status" value="1"/>
</dbReference>
<dbReference type="PANTHER" id="PTHR23520:SF5">
    <property type="entry name" value="TRANSPORTER, PUTATIVE (AFU_ORTHOLOGUE AFUA_3G04000)-RELATED"/>
    <property type="match status" value="1"/>
</dbReference>
<feature type="transmembrane region" description="Helical" evidence="5">
    <location>
        <begin position="189"/>
        <end position="208"/>
    </location>
</feature>
<feature type="transmembrane region" description="Helical" evidence="5">
    <location>
        <begin position="262"/>
        <end position="285"/>
    </location>
</feature>
<keyword evidence="8" id="KW-1185">Reference proteome</keyword>
<reference evidence="7" key="2">
    <citation type="submission" date="2022-10" db="EMBL/GenBank/DDBJ databases">
        <authorList>
            <person name="Trinh H.N."/>
        </authorList>
    </citation>
    <scope>NUCLEOTIDE SEQUENCE</scope>
    <source>
        <strain evidence="7">RN2-1</strain>
    </source>
</reference>
<sequence length="419" mass="43861">MQPSAAATDRPSAGHDAHHDPAGIRRIMAARGTRAFGDGLVAILLPVHLARLGYGAVEIGLIATSTLLGSALLTLAFGLVSHRLRLRRCLLAAALLMAGTGVGFASLEAFWPLLLIAFVGTLNPSGGDVSVFLPIEHSLIARFVPADARTAAYARYGFIGSIGVALGSLATGALDWLERILPAGTAVDALFLLYGALGLATLFVYAGLEEVRAEGPQPTAGLGPSRRRVYSLAALFSLDAFGGGFIVNSLLALWLFERFGLSVATAATIFFATGVCSSFSYFVAVRLAARFGLVNTMVFTHLPSSVFLILAAVAPTLPLAVALLVLRSLLSQMDVPTRSSYVMAVVEPAERPAAASLTAVPRSLASALSPALAGWALSVSPFGWPLVCAGVLKIVYDLALLRQFQAVRPPEEARREPAT</sequence>
<feature type="transmembrane region" description="Helical" evidence="5">
    <location>
        <begin position="306"/>
        <end position="326"/>
    </location>
</feature>
<evidence type="ECO:0000256" key="1">
    <source>
        <dbReference type="ARBA" id="ARBA00022692"/>
    </source>
</evidence>
<keyword evidence="1 5" id="KW-0812">Transmembrane</keyword>
<evidence type="ECO:0000256" key="4">
    <source>
        <dbReference type="SAM" id="MobiDB-lite"/>
    </source>
</evidence>
<feature type="transmembrane region" description="Helical" evidence="5">
    <location>
        <begin position="35"/>
        <end position="54"/>
    </location>
</feature>
<feature type="transmembrane region" description="Helical" evidence="5">
    <location>
        <begin position="372"/>
        <end position="396"/>
    </location>
</feature>
<accession>A0AA41YM14</accession>
<evidence type="ECO:0000256" key="2">
    <source>
        <dbReference type="ARBA" id="ARBA00022989"/>
    </source>
</evidence>
<keyword evidence="3 5" id="KW-0472">Membrane</keyword>
<feature type="transmembrane region" description="Helical" evidence="5">
    <location>
        <begin position="89"/>
        <end position="107"/>
    </location>
</feature>
<dbReference type="GO" id="GO:0022857">
    <property type="term" value="F:transmembrane transporter activity"/>
    <property type="evidence" value="ECO:0007669"/>
    <property type="project" value="InterPro"/>
</dbReference>
<dbReference type="InterPro" id="IPR036259">
    <property type="entry name" value="MFS_trans_sf"/>
</dbReference>
<dbReference type="AlphaFoldDB" id="A0AA41YM14"/>
<feature type="region of interest" description="Disordered" evidence="4">
    <location>
        <begin position="1"/>
        <end position="20"/>
    </location>
</feature>
<dbReference type="InterPro" id="IPR011701">
    <property type="entry name" value="MFS"/>
</dbReference>
<evidence type="ECO:0000313" key="7">
    <source>
        <dbReference type="EMBL" id="MCW3476369.1"/>
    </source>
</evidence>
<evidence type="ECO:0000256" key="3">
    <source>
        <dbReference type="ARBA" id="ARBA00023136"/>
    </source>
</evidence>
<feature type="transmembrane region" description="Helical" evidence="5">
    <location>
        <begin position="156"/>
        <end position="177"/>
    </location>
</feature>
<dbReference type="Proteomes" id="UP001165679">
    <property type="component" value="Unassembled WGS sequence"/>
</dbReference>
<feature type="domain" description="Major facilitator superfamily (MFS) profile" evidence="6">
    <location>
        <begin position="228"/>
        <end position="419"/>
    </location>
</feature>
<feature type="transmembrane region" description="Helical" evidence="5">
    <location>
        <begin position="229"/>
        <end position="256"/>
    </location>
</feature>
<proteinExistence type="predicted"/>
<dbReference type="InterPro" id="IPR020846">
    <property type="entry name" value="MFS_dom"/>
</dbReference>
<evidence type="ECO:0000313" key="8">
    <source>
        <dbReference type="Proteomes" id="UP001165679"/>
    </source>
</evidence>
<dbReference type="PANTHER" id="PTHR23520">
    <property type="entry name" value="TRANSPORTER, PUTATIVE (AFU_ORTHOLOGUE AFUA_3G04000)-RELATED"/>
    <property type="match status" value="1"/>
</dbReference>
<evidence type="ECO:0000256" key="5">
    <source>
        <dbReference type="SAM" id="Phobius"/>
    </source>
</evidence>
<reference evidence="7" key="1">
    <citation type="submission" date="2022-09" db="EMBL/GenBank/DDBJ databases">
        <title>Rhodovastum sp. nov. RN2-1 isolated from soil in Seongnam, South Korea.</title>
        <authorList>
            <person name="Le N.T."/>
        </authorList>
    </citation>
    <scope>NUCLEOTIDE SEQUENCE</scope>
    <source>
        <strain evidence="7">RN2-1</strain>
    </source>
</reference>
<feature type="transmembrane region" description="Helical" evidence="5">
    <location>
        <begin position="60"/>
        <end position="80"/>
    </location>
</feature>